<dbReference type="GO" id="GO:0005509">
    <property type="term" value="F:calcium ion binding"/>
    <property type="evidence" value="ECO:0007669"/>
    <property type="project" value="InterPro"/>
</dbReference>
<evidence type="ECO:0000313" key="6">
    <source>
        <dbReference type="EMBL" id="CAL6082347.1"/>
    </source>
</evidence>
<dbReference type="PANTHER" id="PTHR45942">
    <property type="entry name" value="PROTEIN PHOSPATASE 3 REGULATORY SUBUNIT B ALPHA ISOFORM TYPE 1"/>
    <property type="match status" value="1"/>
</dbReference>
<keyword evidence="7" id="KW-1185">Reference proteome</keyword>
<sequence length="172" mass="19230">MGCAAARPPEADESTLYTDEQGIRHCSHQYVRDYFDHSDSDKSGSVDANELINILISLGTQIDDETSKNIAATIIVADDNENGILDFEEFSQFLYSFLNAKSNDLKSILFFICDGDQSGRIDASELVQVLEKLGSKTELNKAEQLIEMFSDRLDGTIDYKGFIKLMIQLDVK</sequence>
<feature type="domain" description="EF-hand" evidence="4">
    <location>
        <begin position="109"/>
        <end position="136"/>
    </location>
</feature>
<dbReference type="InterPro" id="IPR011992">
    <property type="entry name" value="EF-hand-dom_pair"/>
</dbReference>
<dbReference type="EMBL" id="CATOUU010000051">
    <property type="protein sequence ID" value="CAI9914515.1"/>
    <property type="molecule type" value="Genomic_DNA"/>
</dbReference>
<dbReference type="PROSITE" id="PS50222">
    <property type="entry name" value="EF_HAND_2"/>
    <property type="match status" value="3"/>
</dbReference>
<evidence type="ECO:0000259" key="4">
    <source>
        <dbReference type="PROSITE" id="PS50222"/>
    </source>
</evidence>
<dbReference type="AlphaFoldDB" id="A0AA86TD45"/>
<proteinExistence type="predicted"/>
<dbReference type="Proteomes" id="UP001642409">
    <property type="component" value="Unassembled WGS sequence"/>
</dbReference>
<evidence type="ECO:0000256" key="3">
    <source>
        <dbReference type="ARBA" id="ARBA00022837"/>
    </source>
</evidence>
<dbReference type="EMBL" id="CAXDID020000363">
    <property type="protein sequence ID" value="CAL6082347.1"/>
    <property type="molecule type" value="Genomic_DNA"/>
</dbReference>
<gene>
    <name evidence="5" type="ORF">HINF_LOCUS2160</name>
    <name evidence="6" type="ORF">HINF_LOCUS61139</name>
</gene>
<dbReference type="Pfam" id="PF13499">
    <property type="entry name" value="EF-hand_7"/>
    <property type="match status" value="2"/>
</dbReference>
<feature type="domain" description="EF-hand" evidence="4">
    <location>
        <begin position="65"/>
        <end position="100"/>
    </location>
</feature>
<evidence type="ECO:0000313" key="5">
    <source>
        <dbReference type="EMBL" id="CAI9914515.1"/>
    </source>
</evidence>
<feature type="domain" description="EF-hand" evidence="4">
    <location>
        <begin position="26"/>
        <end position="61"/>
    </location>
</feature>
<organism evidence="5">
    <name type="scientific">Hexamita inflata</name>
    <dbReference type="NCBI Taxonomy" id="28002"/>
    <lineage>
        <taxon>Eukaryota</taxon>
        <taxon>Metamonada</taxon>
        <taxon>Diplomonadida</taxon>
        <taxon>Hexamitidae</taxon>
        <taxon>Hexamitinae</taxon>
        <taxon>Hexamita</taxon>
    </lineage>
</organism>
<dbReference type="Gene3D" id="1.10.238.10">
    <property type="entry name" value="EF-hand"/>
    <property type="match status" value="2"/>
</dbReference>
<protein>
    <submittedName>
        <fullName evidence="5">EF hand domain-containing protein</fullName>
    </submittedName>
    <submittedName>
        <fullName evidence="6">EF_hand domain-containing protein</fullName>
    </submittedName>
</protein>
<reference evidence="6 7" key="2">
    <citation type="submission" date="2024-07" db="EMBL/GenBank/DDBJ databases">
        <authorList>
            <person name="Akdeniz Z."/>
        </authorList>
    </citation>
    <scope>NUCLEOTIDE SEQUENCE [LARGE SCALE GENOMIC DNA]</scope>
</reference>
<reference evidence="5" key="1">
    <citation type="submission" date="2023-06" db="EMBL/GenBank/DDBJ databases">
        <authorList>
            <person name="Kurt Z."/>
        </authorList>
    </citation>
    <scope>NUCLEOTIDE SEQUENCE</scope>
</reference>
<evidence type="ECO:0000256" key="2">
    <source>
        <dbReference type="ARBA" id="ARBA00022737"/>
    </source>
</evidence>
<keyword evidence="2" id="KW-0677">Repeat</keyword>
<dbReference type="InterPro" id="IPR002048">
    <property type="entry name" value="EF_hand_dom"/>
</dbReference>
<keyword evidence="1" id="KW-0479">Metal-binding</keyword>
<evidence type="ECO:0000313" key="7">
    <source>
        <dbReference type="Proteomes" id="UP001642409"/>
    </source>
</evidence>
<dbReference type="PROSITE" id="PS00018">
    <property type="entry name" value="EF_HAND_1"/>
    <property type="match status" value="3"/>
</dbReference>
<dbReference type="SUPFAM" id="SSF47473">
    <property type="entry name" value="EF-hand"/>
    <property type="match status" value="1"/>
</dbReference>
<dbReference type="InterPro" id="IPR018247">
    <property type="entry name" value="EF_Hand_1_Ca_BS"/>
</dbReference>
<evidence type="ECO:0000256" key="1">
    <source>
        <dbReference type="ARBA" id="ARBA00022723"/>
    </source>
</evidence>
<comment type="caution">
    <text evidence="5">The sequence shown here is derived from an EMBL/GenBank/DDBJ whole genome shotgun (WGS) entry which is preliminary data.</text>
</comment>
<keyword evidence="3" id="KW-0106">Calcium</keyword>
<name>A0AA86TD45_9EUKA</name>
<accession>A0AA86TD45</accession>
<dbReference type="SMART" id="SM00054">
    <property type="entry name" value="EFh"/>
    <property type="match status" value="3"/>
</dbReference>